<dbReference type="InterPro" id="IPR007016">
    <property type="entry name" value="O-antigen_ligase-rel_domated"/>
</dbReference>
<dbReference type="Proteomes" id="UP001231736">
    <property type="component" value="Unassembled WGS sequence"/>
</dbReference>
<dbReference type="InterPro" id="IPR051533">
    <property type="entry name" value="WaaL-like"/>
</dbReference>
<dbReference type="Pfam" id="PF04932">
    <property type="entry name" value="Wzy_C"/>
    <property type="match status" value="1"/>
</dbReference>
<evidence type="ECO:0000259" key="6">
    <source>
        <dbReference type="Pfam" id="PF04932"/>
    </source>
</evidence>
<feature type="transmembrane region" description="Helical" evidence="5">
    <location>
        <begin position="240"/>
        <end position="261"/>
    </location>
</feature>
<feature type="domain" description="O-antigen ligase-related" evidence="6">
    <location>
        <begin position="202"/>
        <end position="342"/>
    </location>
</feature>
<dbReference type="GO" id="GO:0016020">
    <property type="term" value="C:membrane"/>
    <property type="evidence" value="ECO:0007669"/>
    <property type="project" value="UniProtKB-SubCell"/>
</dbReference>
<feature type="transmembrane region" description="Helical" evidence="5">
    <location>
        <begin position="96"/>
        <end position="115"/>
    </location>
</feature>
<dbReference type="GO" id="GO:0016874">
    <property type="term" value="F:ligase activity"/>
    <property type="evidence" value="ECO:0007669"/>
    <property type="project" value="UniProtKB-KW"/>
</dbReference>
<feature type="transmembrane region" description="Helical" evidence="5">
    <location>
        <begin position="38"/>
        <end position="56"/>
    </location>
</feature>
<evidence type="ECO:0000256" key="5">
    <source>
        <dbReference type="SAM" id="Phobius"/>
    </source>
</evidence>
<feature type="transmembrane region" description="Helical" evidence="5">
    <location>
        <begin position="329"/>
        <end position="352"/>
    </location>
</feature>
<keyword evidence="3 5" id="KW-1133">Transmembrane helix</keyword>
<evidence type="ECO:0000313" key="8">
    <source>
        <dbReference type="Proteomes" id="UP001231736"/>
    </source>
</evidence>
<accession>A0AAJ6NE38</accession>
<reference evidence="7" key="1">
    <citation type="journal article" date="2023" name="Front. Microbiol.">
        <title>Phylogeography and host specificity of Pasteurellaceae pathogenic to sea-farmed fish in the north-east Atlantic.</title>
        <authorList>
            <person name="Gulla S."/>
            <person name="Colquhoun D.J."/>
            <person name="Olsen A.B."/>
            <person name="Spilsberg B."/>
            <person name="Lagesen K."/>
            <person name="Aakesson C.P."/>
            <person name="Strom S."/>
            <person name="Manji F."/>
            <person name="Birkbeck T.H."/>
            <person name="Nilsen H.K."/>
        </authorList>
    </citation>
    <scope>NUCLEOTIDE SEQUENCE</scope>
    <source>
        <strain evidence="7">98B1</strain>
    </source>
</reference>
<gene>
    <name evidence="7" type="ORF">QJU97_06515</name>
</gene>
<organism evidence="7 8">
    <name type="scientific">Phocoenobacter skyensis</name>
    <dbReference type="NCBI Taxonomy" id="97481"/>
    <lineage>
        <taxon>Bacteria</taxon>
        <taxon>Pseudomonadati</taxon>
        <taxon>Pseudomonadota</taxon>
        <taxon>Gammaproteobacteria</taxon>
        <taxon>Pasteurellales</taxon>
        <taxon>Pasteurellaceae</taxon>
        <taxon>Phocoenobacter</taxon>
    </lineage>
</organism>
<feature type="transmembrane region" description="Helical" evidence="5">
    <location>
        <begin position="6"/>
        <end position="26"/>
    </location>
</feature>
<sequence>MNKKLYTLYFILLPIPLFFTTSLSIFREEVIQHRGAGTELLNVGFLFALILVTIKLNKSVGSLFKKNSLPLLTFGLIAFFSFCIQVLIGNSNGNPLLLMISIIPLILNYMVGFLFRDLIYVDQKFLNYIINKVTIVFACVIFAHISYSLVKLGLVSSFYWRGADSIWGLFSIHQKMVYFPTIVAIVFILSLFSTSKYKKVVMGILFFEIVMNFSREGVLLIFLGLCARVYYLFRYENKKIIVFLYIILGVIFAYLLFQYIVTNFENSSFADKLLSIQEKGHYSAGRFEQIKEGFEEMLNPETHYSLLIGTGFAMNLGFLGTPHNQYIEILFRGGILGLLAFIFSICNTLFLIKKQLKFYKKTKNQCCHIFFSFAVIFVLLTCVSFNINTPIRSMYACGLYGFLMGFLNNSRRIGG</sequence>
<dbReference type="EMBL" id="JASAYT010000018">
    <property type="protein sequence ID" value="MDP8175103.1"/>
    <property type="molecule type" value="Genomic_DNA"/>
</dbReference>
<evidence type="ECO:0000256" key="3">
    <source>
        <dbReference type="ARBA" id="ARBA00022989"/>
    </source>
</evidence>
<dbReference type="AlphaFoldDB" id="A0AAJ6NE38"/>
<evidence type="ECO:0000256" key="2">
    <source>
        <dbReference type="ARBA" id="ARBA00022692"/>
    </source>
</evidence>
<keyword evidence="4 5" id="KW-0472">Membrane</keyword>
<feature type="transmembrane region" description="Helical" evidence="5">
    <location>
        <begin position="176"/>
        <end position="193"/>
    </location>
</feature>
<feature type="transmembrane region" description="Helical" evidence="5">
    <location>
        <begin position="68"/>
        <end position="89"/>
    </location>
</feature>
<keyword evidence="2 5" id="KW-0812">Transmembrane</keyword>
<evidence type="ECO:0000256" key="4">
    <source>
        <dbReference type="ARBA" id="ARBA00023136"/>
    </source>
</evidence>
<comment type="caution">
    <text evidence="7">The sequence shown here is derived from an EMBL/GenBank/DDBJ whole genome shotgun (WGS) entry which is preliminary data.</text>
</comment>
<dbReference type="PANTHER" id="PTHR37422">
    <property type="entry name" value="TEICHURONIC ACID BIOSYNTHESIS PROTEIN TUAE"/>
    <property type="match status" value="1"/>
</dbReference>
<keyword evidence="7" id="KW-0436">Ligase</keyword>
<comment type="subcellular location">
    <subcellularLocation>
        <location evidence="1">Membrane</location>
        <topology evidence="1">Multi-pass membrane protein</topology>
    </subcellularLocation>
</comment>
<name>A0AAJ6NE38_9PAST</name>
<dbReference type="PANTHER" id="PTHR37422:SF17">
    <property type="entry name" value="O-ANTIGEN LIGASE"/>
    <property type="match status" value="1"/>
</dbReference>
<feature type="transmembrane region" description="Helical" evidence="5">
    <location>
        <begin position="393"/>
        <end position="410"/>
    </location>
</feature>
<dbReference type="RefSeq" id="WP_306375500.1">
    <property type="nucleotide sequence ID" value="NZ_JASAYT010000018.1"/>
</dbReference>
<evidence type="ECO:0000256" key="1">
    <source>
        <dbReference type="ARBA" id="ARBA00004141"/>
    </source>
</evidence>
<feature type="transmembrane region" description="Helical" evidence="5">
    <location>
        <begin position="364"/>
        <end position="387"/>
    </location>
</feature>
<protein>
    <submittedName>
        <fullName evidence="7">O-antigen ligase family protein</fullName>
    </submittedName>
</protein>
<proteinExistence type="predicted"/>
<feature type="transmembrane region" description="Helical" evidence="5">
    <location>
        <begin position="135"/>
        <end position="155"/>
    </location>
</feature>
<evidence type="ECO:0000313" key="7">
    <source>
        <dbReference type="EMBL" id="MDP8175103.1"/>
    </source>
</evidence>